<accession>A0A834MTR9</accession>
<protein>
    <submittedName>
        <fullName evidence="1">Uncharacterized protein</fullName>
    </submittedName>
</protein>
<keyword evidence="2" id="KW-1185">Reference proteome</keyword>
<comment type="caution">
    <text evidence="1">The sequence shown here is derived from an EMBL/GenBank/DDBJ whole genome shotgun (WGS) entry which is preliminary data.</text>
</comment>
<proteinExistence type="predicted"/>
<name>A0A834MTR9_VESVU</name>
<sequence length="89" mass="10350">MVFNCSALLKEVSNKVFNSLQYIPAFEECLLKISVDIRTSNTLGENMPTMRSFPFIRKELHMFSDTDEKLNEIVCSRKFPNRRASGVEW</sequence>
<dbReference type="EMBL" id="JACSEA010000015">
    <property type="protein sequence ID" value="KAF7384930.1"/>
    <property type="molecule type" value="Genomic_DNA"/>
</dbReference>
<gene>
    <name evidence="1" type="ORF">HZH66_012016</name>
</gene>
<dbReference type="AlphaFoldDB" id="A0A834MTR9"/>
<reference evidence="1" key="1">
    <citation type="journal article" date="2020" name="G3 (Bethesda)">
        <title>High-Quality Assemblies for Three Invasive Social Wasps from the &lt;i&gt;Vespula&lt;/i&gt; Genus.</title>
        <authorList>
            <person name="Harrop T.W.R."/>
            <person name="Guhlin J."/>
            <person name="McLaughlin G.M."/>
            <person name="Permina E."/>
            <person name="Stockwell P."/>
            <person name="Gilligan J."/>
            <person name="Le Lec M.F."/>
            <person name="Gruber M.A.M."/>
            <person name="Quinn O."/>
            <person name="Lovegrove M."/>
            <person name="Duncan E.J."/>
            <person name="Remnant E.J."/>
            <person name="Van Eeckhoven J."/>
            <person name="Graham B."/>
            <person name="Knapp R.A."/>
            <person name="Langford K.W."/>
            <person name="Kronenberg Z."/>
            <person name="Press M.O."/>
            <person name="Eacker S.M."/>
            <person name="Wilson-Rankin E.E."/>
            <person name="Purcell J."/>
            <person name="Lester P.J."/>
            <person name="Dearden P.K."/>
        </authorList>
    </citation>
    <scope>NUCLEOTIDE SEQUENCE</scope>
    <source>
        <strain evidence="1">Marl-1</strain>
    </source>
</reference>
<dbReference type="Proteomes" id="UP000614350">
    <property type="component" value="Unassembled WGS sequence"/>
</dbReference>
<organism evidence="1 2">
    <name type="scientific">Vespula vulgaris</name>
    <name type="common">Yellow jacket</name>
    <name type="synonym">Wasp</name>
    <dbReference type="NCBI Taxonomy" id="7454"/>
    <lineage>
        <taxon>Eukaryota</taxon>
        <taxon>Metazoa</taxon>
        <taxon>Ecdysozoa</taxon>
        <taxon>Arthropoda</taxon>
        <taxon>Hexapoda</taxon>
        <taxon>Insecta</taxon>
        <taxon>Pterygota</taxon>
        <taxon>Neoptera</taxon>
        <taxon>Endopterygota</taxon>
        <taxon>Hymenoptera</taxon>
        <taxon>Apocrita</taxon>
        <taxon>Aculeata</taxon>
        <taxon>Vespoidea</taxon>
        <taxon>Vespidae</taxon>
        <taxon>Vespinae</taxon>
        <taxon>Vespula</taxon>
    </lineage>
</organism>
<evidence type="ECO:0000313" key="1">
    <source>
        <dbReference type="EMBL" id="KAF7384930.1"/>
    </source>
</evidence>
<evidence type="ECO:0000313" key="2">
    <source>
        <dbReference type="Proteomes" id="UP000614350"/>
    </source>
</evidence>